<protein>
    <recommendedName>
        <fullName evidence="1">DNA-dependent protein kinase catalytic subunit CC1/2 domain-containing protein</fullName>
    </recommendedName>
</protein>
<name>A0A182SK68_9DIPT</name>
<organism evidence="2 3">
    <name type="scientific">Anopheles maculatus</name>
    <dbReference type="NCBI Taxonomy" id="74869"/>
    <lineage>
        <taxon>Eukaryota</taxon>
        <taxon>Metazoa</taxon>
        <taxon>Ecdysozoa</taxon>
        <taxon>Arthropoda</taxon>
        <taxon>Hexapoda</taxon>
        <taxon>Insecta</taxon>
        <taxon>Pterygota</taxon>
        <taxon>Neoptera</taxon>
        <taxon>Endopterygota</taxon>
        <taxon>Diptera</taxon>
        <taxon>Nematocera</taxon>
        <taxon>Culicoidea</taxon>
        <taxon>Culicidae</taxon>
        <taxon>Anophelinae</taxon>
        <taxon>Anopheles</taxon>
        <taxon>Anopheles maculatus group</taxon>
    </lineage>
</organism>
<evidence type="ECO:0000313" key="3">
    <source>
        <dbReference type="Proteomes" id="UP000075901"/>
    </source>
</evidence>
<dbReference type="InterPro" id="IPR046803">
    <property type="entry name" value="DNAPKcs_CC1-2"/>
</dbReference>
<dbReference type="Proteomes" id="UP000075901">
    <property type="component" value="Unassembled WGS sequence"/>
</dbReference>
<evidence type="ECO:0000313" key="2">
    <source>
        <dbReference type="EnsemblMetazoa" id="AMAM008396-PA"/>
    </source>
</evidence>
<feature type="domain" description="DNA-dependent protein kinase catalytic subunit CC1/2" evidence="1">
    <location>
        <begin position="26"/>
        <end position="323"/>
    </location>
</feature>
<dbReference type="EnsemblMetazoa" id="AMAM008396-RA">
    <property type="protein sequence ID" value="AMAM008396-PA"/>
    <property type="gene ID" value="AMAM008396"/>
</dbReference>
<keyword evidence="3" id="KW-1185">Reference proteome</keyword>
<proteinExistence type="predicted"/>
<sequence length="434" mass="49319">MHSYSVGLIVTEEQHGCASEGNSAITEQFLLALDHLGKSLEMRKALFNGYGNESYRPEQWQLVPPEIGGGEMKHLVCWLFRQCATRQRLHRRKCMQLFPRLSKAVRDVASGEQFLAKHFTSDRIKSICLHADSAQGIGQAPTLLNLWDEHTNPFVVNIYLWLEYLLATLDMYCWLQREKFVEEELLHILLGRILPAVHCFLRSVVNFSVYEIMSNINRYQTHEIQMSSYDQRMNADKLVRFDTLKTAVVVQIVDLFVLLLSHTSTGEDEIPEKSLELWHEQPTIDFLLALLFKPHQLGTDRNVSVMHDGLKNDRHLTAQLDELMVQLLERCNQPIGQFFAGALCEKLVAVMGDLGDRMKTLLTLRTITVADQKSANGLLFIAKHQRNRHGDAQAMNGGAKDCIQQAARKLLTNCYEAIGQEGVCLVLSPSAARF</sequence>
<reference evidence="3" key="1">
    <citation type="submission" date="2013-09" db="EMBL/GenBank/DDBJ databases">
        <title>The Genome Sequence of Anopheles maculatus species B.</title>
        <authorList>
            <consortium name="The Broad Institute Genomics Platform"/>
            <person name="Neafsey D.E."/>
            <person name="Besansky N."/>
            <person name="Howell P."/>
            <person name="Walton C."/>
            <person name="Young S.K."/>
            <person name="Zeng Q."/>
            <person name="Gargeya S."/>
            <person name="Fitzgerald M."/>
            <person name="Haas B."/>
            <person name="Abouelleil A."/>
            <person name="Allen A.W."/>
            <person name="Alvarado L."/>
            <person name="Arachchi H.M."/>
            <person name="Berlin A.M."/>
            <person name="Chapman S.B."/>
            <person name="Gainer-Dewar J."/>
            <person name="Goldberg J."/>
            <person name="Griggs A."/>
            <person name="Gujja S."/>
            <person name="Hansen M."/>
            <person name="Howarth C."/>
            <person name="Imamovic A."/>
            <person name="Ireland A."/>
            <person name="Larimer J."/>
            <person name="McCowan C."/>
            <person name="Murphy C."/>
            <person name="Pearson M."/>
            <person name="Poon T.W."/>
            <person name="Priest M."/>
            <person name="Roberts A."/>
            <person name="Saif S."/>
            <person name="Shea T."/>
            <person name="Sisk P."/>
            <person name="Sykes S."/>
            <person name="Wortman J."/>
            <person name="Nusbaum C."/>
            <person name="Birren B."/>
        </authorList>
    </citation>
    <scope>NUCLEOTIDE SEQUENCE [LARGE SCALE GENOMIC DNA]</scope>
    <source>
        <strain evidence="3">maculatus3</strain>
    </source>
</reference>
<accession>A0A182SK68</accession>
<dbReference type="AlphaFoldDB" id="A0A182SK68"/>
<reference evidence="2" key="2">
    <citation type="submission" date="2020-05" db="UniProtKB">
        <authorList>
            <consortium name="EnsemblMetazoa"/>
        </authorList>
    </citation>
    <scope>IDENTIFICATION</scope>
    <source>
        <strain evidence="2">maculatus3</strain>
    </source>
</reference>
<dbReference type="Pfam" id="PF20502">
    <property type="entry name" value="DNAPKcs_CC1-2"/>
    <property type="match status" value="1"/>
</dbReference>
<evidence type="ECO:0000259" key="1">
    <source>
        <dbReference type="Pfam" id="PF20502"/>
    </source>
</evidence>
<dbReference type="VEuPathDB" id="VectorBase:AMAM008396"/>